<dbReference type="PROSITE" id="PS51707">
    <property type="entry name" value="CYTH"/>
    <property type="match status" value="1"/>
</dbReference>
<evidence type="ECO:0000313" key="3">
    <source>
        <dbReference type="Proteomes" id="UP001180842"/>
    </source>
</evidence>
<dbReference type="InterPro" id="IPR033469">
    <property type="entry name" value="CYTH-like_dom_sf"/>
</dbReference>
<name>A0AAE4I2S9_9ENTE</name>
<dbReference type="Pfam" id="PF01928">
    <property type="entry name" value="CYTH"/>
    <property type="match status" value="1"/>
</dbReference>
<dbReference type="Proteomes" id="UP001180842">
    <property type="component" value="Unassembled WGS sequence"/>
</dbReference>
<dbReference type="RefSeq" id="WP_311797166.1">
    <property type="nucleotide sequence ID" value="NZ_JARQAI010000014.1"/>
</dbReference>
<dbReference type="SUPFAM" id="SSF55154">
    <property type="entry name" value="CYTH-like phosphatases"/>
    <property type="match status" value="1"/>
</dbReference>
<evidence type="ECO:0000259" key="1">
    <source>
        <dbReference type="PROSITE" id="PS51707"/>
    </source>
</evidence>
<sequence length="202" mass="23615">MSKELEIEFKSMLVQAEYEKMLRHYEITTEHFVQQTNLYFDTADFKLKQHGMGLRIRCFDTTAEATLKIPQAVGLLEVTDSLTLAEAEQVLKKNHFTSKATEIFTHLQMLNILPIDLHLIGKLTTKRAEFMIPEGKLALDESWYTDHHDFELELEVPNASFELTDFKQLLSRFKLPYRKTQNKIVRAVTAQQEQHKRMEGLQ</sequence>
<dbReference type="AlphaFoldDB" id="A0AAE4I2S9"/>
<comment type="caution">
    <text evidence="2">The sequence shown here is derived from an EMBL/GenBank/DDBJ whole genome shotgun (WGS) entry which is preliminary data.</text>
</comment>
<accession>A0AAE4I2S9</accession>
<dbReference type="SMART" id="SM01118">
    <property type="entry name" value="CYTH"/>
    <property type="match status" value="1"/>
</dbReference>
<dbReference type="PIRSF" id="PIRSF012526">
    <property type="entry name" value="CYTH_UCP012526"/>
    <property type="match status" value="1"/>
</dbReference>
<proteinExistence type="predicted"/>
<gene>
    <name evidence="2" type="ORF">P7H00_09805</name>
</gene>
<dbReference type="InterPro" id="IPR009195">
    <property type="entry name" value="Uncharacterised_YjbK"/>
</dbReference>
<organism evidence="2 3">
    <name type="scientific">Enterococcus pseudoavium</name>
    <dbReference type="NCBI Taxonomy" id="44007"/>
    <lineage>
        <taxon>Bacteria</taxon>
        <taxon>Bacillati</taxon>
        <taxon>Bacillota</taxon>
        <taxon>Bacilli</taxon>
        <taxon>Lactobacillales</taxon>
        <taxon>Enterococcaceae</taxon>
        <taxon>Enterococcus</taxon>
    </lineage>
</organism>
<dbReference type="CDD" id="cd07762">
    <property type="entry name" value="CYTH-like_Pase_1"/>
    <property type="match status" value="1"/>
</dbReference>
<feature type="domain" description="CYTH" evidence="1">
    <location>
        <begin position="4"/>
        <end position="191"/>
    </location>
</feature>
<dbReference type="EMBL" id="JARQAI010000014">
    <property type="protein sequence ID" value="MDT2737422.1"/>
    <property type="molecule type" value="Genomic_DNA"/>
</dbReference>
<reference evidence="2" key="1">
    <citation type="submission" date="2023-03" db="EMBL/GenBank/DDBJ databases">
        <authorList>
            <person name="Shen W."/>
            <person name="Cai J."/>
        </authorList>
    </citation>
    <scope>NUCLEOTIDE SEQUENCE</scope>
    <source>
        <strain evidence="2">P69-2</strain>
    </source>
</reference>
<evidence type="ECO:0000313" key="2">
    <source>
        <dbReference type="EMBL" id="MDT2737422.1"/>
    </source>
</evidence>
<dbReference type="InterPro" id="IPR023577">
    <property type="entry name" value="CYTH_domain"/>
</dbReference>
<protein>
    <submittedName>
        <fullName evidence="2">CYTH domain-containing protein</fullName>
    </submittedName>
</protein>
<dbReference type="Gene3D" id="2.40.320.10">
    <property type="entry name" value="Hypothetical Protein Pfu-838710-001"/>
    <property type="match status" value="1"/>
</dbReference>